<reference evidence="1 2" key="1">
    <citation type="submission" date="2015-10" db="EMBL/GenBank/DDBJ databases">
        <title>The cercosporin biosynthetic gene cluster was horizontally transferred to several fungal lineages and shown to be expanded in Cercospora beticola based on microsynteny with recipient genomes.</title>
        <authorList>
            <person name="De Jonge R."/>
            <person name="Ebert M.K."/>
            <person name="Suttle J.C."/>
            <person name="Jurick Ii W.M."/>
            <person name="Secor G.A."/>
            <person name="Thomma B.P."/>
            <person name="Van De Peer Y."/>
            <person name="Bolton M.D."/>
        </authorList>
    </citation>
    <scope>NUCLEOTIDE SEQUENCE [LARGE SCALE GENOMIC DNA]</scope>
    <source>
        <strain evidence="1 2">09-40</strain>
    </source>
</reference>
<name>A0A2G5HHP7_CERBT</name>
<comment type="caution">
    <text evidence="1">The sequence shown here is derived from an EMBL/GenBank/DDBJ whole genome shotgun (WGS) entry which is preliminary data.</text>
</comment>
<evidence type="ECO:0000313" key="1">
    <source>
        <dbReference type="EMBL" id="PIA91723.1"/>
    </source>
</evidence>
<dbReference type="OrthoDB" id="3650127at2759"/>
<accession>A0A2G5HHP7</accession>
<dbReference type="Proteomes" id="UP000230605">
    <property type="component" value="Chromosome 7"/>
</dbReference>
<dbReference type="AlphaFoldDB" id="A0A2G5HHP7"/>
<dbReference type="Gene3D" id="3.30.160.60">
    <property type="entry name" value="Classic Zinc Finger"/>
    <property type="match status" value="1"/>
</dbReference>
<evidence type="ECO:0000313" key="2">
    <source>
        <dbReference type="Proteomes" id="UP000230605"/>
    </source>
</evidence>
<protein>
    <submittedName>
        <fullName evidence="1">Uncharacterized protein</fullName>
    </submittedName>
</protein>
<organism evidence="1 2">
    <name type="scientific">Cercospora beticola</name>
    <name type="common">Sugarbeet leaf spot fungus</name>
    <dbReference type="NCBI Taxonomy" id="122368"/>
    <lineage>
        <taxon>Eukaryota</taxon>
        <taxon>Fungi</taxon>
        <taxon>Dikarya</taxon>
        <taxon>Ascomycota</taxon>
        <taxon>Pezizomycotina</taxon>
        <taxon>Dothideomycetes</taxon>
        <taxon>Dothideomycetidae</taxon>
        <taxon>Mycosphaerellales</taxon>
        <taxon>Mycosphaerellaceae</taxon>
        <taxon>Cercospora</taxon>
    </lineage>
</organism>
<dbReference type="EMBL" id="LKMD01000106">
    <property type="protein sequence ID" value="PIA91723.1"/>
    <property type="molecule type" value="Genomic_DNA"/>
</dbReference>
<proteinExistence type="predicted"/>
<sequence>MNNYVGGGYLLAPPTSGIAGYASRMYNTDDDQEALDDLVISAEILPANAIMLNVFSGSRSCISDTTGYAMPGDLETALVLGYRSNQPFKIPVPAQCELSFARQDILKRHIQSQHEEKASQVLCVVCNKHVRPRSLPAHRLGTKHKNAQHVAAQYVAAEIRHATIEYLRAFAERAPTPNCLDAIADPVQLIAWAFVKFNPWGTQNNRWINFAEPPNPPIKVSKEYTALKATVYNKLLNLLASGNALSDKALPDALSILTVLDAMTDGFEAGVRHCRAQVRLKCSQIFSPADAERWVQEEPSAEAFDTATSRGISEGSRQSSRHVIRLLLKLMRRAAVDIIYMPFQDQGVSVWNRFDSLTHAQWAGHYEPQLREIESLAHAIPGE</sequence>
<gene>
    <name evidence="1" type="ORF">CB0940_09583</name>
</gene>